<sequence length="378" mass="40587">MTRQQGRLARLALGFAAMTFGVAASVMAQPAAADTLDLQPFKDNLARFQQKPVFKAAGPAFDAKQCMAGKSILSIPVSSENTFTAAIEKEMKSIADQLGFKFIIWENQGTSQQWAQGINAGITEKVNLIDLLAGADPRTLVPQVLAAKEAGIPVIASHNSGKEQRDEMLKYVDGDAVVDYRTVGNILADWAIVKREGNLNALVLIATGPLATGLIESGIKEELEKCPSCKSTTVNVPPADWATRLTPTVQSALTADPSINYIITIYDGMTQFVVPGVILAGAQDRVLINGFNGTPGAISLIQNGQVDMTIGENLNWIAHAVLDANMRRVCGLEPVDDPFIPFYLFDANNAAEAGTPPELSKGYGDAYVEGYKKLWMLN</sequence>
<feature type="domain" description="Periplasmic binding protein" evidence="5">
    <location>
        <begin position="75"/>
        <end position="324"/>
    </location>
</feature>
<evidence type="ECO:0000313" key="6">
    <source>
        <dbReference type="EMBL" id="MDQ0515678.1"/>
    </source>
</evidence>
<reference evidence="6 7" key="1">
    <citation type="submission" date="2023-07" db="EMBL/GenBank/DDBJ databases">
        <title>Genomic Encyclopedia of Type Strains, Phase IV (KMG-IV): sequencing the most valuable type-strain genomes for metagenomic binning, comparative biology and taxonomic classification.</title>
        <authorList>
            <person name="Goeker M."/>
        </authorList>
    </citation>
    <scope>NUCLEOTIDE SEQUENCE [LARGE SCALE GENOMIC DNA]</scope>
    <source>
        <strain evidence="6 7">B1-1</strain>
    </source>
</reference>
<accession>A0ABU0M3Z4</accession>
<dbReference type="RefSeq" id="WP_266280694.1">
    <property type="nucleotide sequence ID" value="NZ_JAPKNF010000001.1"/>
</dbReference>
<feature type="signal peptide" evidence="4">
    <location>
        <begin position="1"/>
        <end position="28"/>
    </location>
</feature>
<name>A0ABU0M3Z4_9HYPH</name>
<proteinExistence type="inferred from homology"/>
<protein>
    <submittedName>
        <fullName evidence="6">Ribose transport system substrate-binding protein</fullName>
    </submittedName>
</protein>
<dbReference type="SUPFAM" id="SSF53822">
    <property type="entry name" value="Periplasmic binding protein-like I"/>
    <property type="match status" value="1"/>
</dbReference>
<dbReference type="CDD" id="cd01536">
    <property type="entry name" value="PBP1_ABC_sugar_binding-like"/>
    <property type="match status" value="1"/>
</dbReference>
<gene>
    <name evidence="6" type="ORF">QO015_001291</name>
</gene>
<dbReference type="EMBL" id="JAUSWJ010000001">
    <property type="protein sequence ID" value="MDQ0515678.1"/>
    <property type="molecule type" value="Genomic_DNA"/>
</dbReference>
<evidence type="ECO:0000256" key="4">
    <source>
        <dbReference type="SAM" id="SignalP"/>
    </source>
</evidence>
<keyword evidence="7" id="KW-1185">Reference proteome</keyword>
<dbReference type="PANTHER" id="PTHR46847:SF1">
    <property type="entry name" value="D-ALLOSE-BINDING PERIPLASMIC PROTEIN-RELATED"/>
    <property type="match status" value="1"/>
</dbReference>
<comment type="caution">
    <text evidence="6">The sequence shown here is derived from an EMBL/GenBank/DDBJ whole genome shotgun (WGS) entry which is preliminary data.</text>
</comment>
<dbReference type="PANTHER" id="PTHR46847">
    <property type="entry name" value="D-ALLOSE-BINDING PERIPLASMIC PROTEIN-RELATED"/>
    <property type="match status" value="1"/>
</dbReference>
<dbReference type="Proteomes" id="UP001223743">
    <property type="component" value="Unassembled WGS sequence"/>
</dbReference>
<dbReference type="InterPro" id="IPR028082">
    <property type="entry name" value="Peripla_BP_I"/>
</dbReference>
<evidence type="ECO:0000256" key="2">
    <source>
        <dbReference type="ARBA" id="ARBA00007639"/>
    </source>
</evidence>
<evidence type="ECO:0000256" key="3">
    <source>
        <dbReference type="ARBA" id="ARBA00022729"/>
    </source>
</evidence>
<dbReference type="InterPro" id="IPR025997">
    <property type="entry name" value="SBP_2_dom"/>
</dbReference>
<comment type="subcellular location">
    <subcellularLocation>
        <location evidence="1">Cell envelope</location>
    </subcellularLocation>
</comment>
<evidence type="ECO:0000256" key="1">
    <source>
        <dbReference type="ARBA" id="ARBA00004196"/>
    </source>
</evidence>
<organism evidence="6 7">
    <name type="scientific">Kaistia geumhonensis</name>
    <dbReference type="NCBI Taxonomy" id="410839"/>
    <lineage>
        <taxon>Bacteria</taxon>
        <taxon>Pseudomonadati</taxon>
        <taxon>Pseudomonadota</taxon>
        <taxon>Alphaproteobacteria</taxon>
        <taxon>Hyphomicrobiales</taxon>
        <taxon>Kaistiaceae</taxon>
        <taxon>Kaistia</taxon>
    </lineage>
</organism>
<keyword evidence="3 4" id="KW-0732">Signal</keyword>
<evidence type="ECO:0000259" key="5">
    <source>
        <dbReference type="Pfam" id="PF13407"/>
    </source>
</evidence>
<evidence type="ECO:0000313" key="7">
    <source>
        <dbReference type="Proteomes" id="UP001223743"/>
    </source>
</evidence>
<feature type="chain" id="PRO_5046156722" evidence="4">
    <location>
        <begin position="29"/>
        <end position="378"/>
    </location>
</feature>
<dbReference type="Gene3D" id="3.40.50.2300">
    <property type="match status" value="2"/>
</dbReference>
<comment type="similarity">
    <text evidence="2">Belongs to the bacterial solute-binding protein 2 family.</text>
</comment>
<dbReference type="Pfam" id="PF13407">
    <property type="entry name" value="Peripla_BP_4"/>
    <property type="match status" value="1"/>
</dbReference>